<sequence length="414" mass="48573">MNHIVNLPAEIIIWVFESLDDIDDALHFARCCKYLHCVFDPMSVRLKIFRSIIARASHHEYDRELSQRVNLYGQFSCDFYESLPIPQNPTYRKSLASRFLNPSGSGDDVPAEIIWDIVCRWHGMRILYSLYCDSAINKAYLSSAFPSEVLADEINDEMASESALPPPSGPISASFKEMSTKQRQQSYQRFYKAVITHWNPVEMLWLVRTQVFPNAREFDKTFERTWDIWDNNPTRSVSDKIDIIEVVDFVWGFLGRKAFHLSSVPDWLEGQDEDVLSRYLLVNEREVDNWGFFVRDIFQYLRPVHVIELLLWTWNSLRWNFNRPGFLQRLGLFDMREGIHEDPSGRSRADNWVPITTVVKDIESSFAHREGVATLVSQWYRSNRWPLDARARVFFRGPMTKELFIQLIGNRLPD</sequence>
<reference evidence="1 2" key="1">
    <citation type="journal article" date="2014" name="Nat. Commun.">
        <title>Multiple recent horizontal transfers of a large genomic region in cheese making fungi.</title>
        <authorList>
            <person name="Cheeseman K."/>
            <person name="Ropars J."/>
            <person name="Renault P."/>
            <person name="Dupont J."/>
            <person name="Gouzy J."/>
            <person name="Branca A."/>
            <person name="Abraham A.L."/>
            <person name="Ceppi M."/>
            <person name="Conseiller E."/>
            <person name="Debuchy R."/>
            <person name="Malagnac F."/>
            <person name="Goarin A."/>
            <person name="Silar P."/>
            <person name="Lacoste S."/>
            <person name="Sallet E."/>
            <person name="Bensimon A."/>
            <person name="Giraud T."/>
            <person name="Brygoo Y."/>
        </authorList>
    </citation>
    <scope>NUCLEOTIDE SEQUENCE [LARGE SCALE GENOMIC DNA]</scope>
    <source>
        <strain evidence="2">FM 013</strain>
    </source>
</reference>
<evidence type="ECO:0000313" key="1">
    <source>
        <dbReference type="EMBL" id="CRL22208.1"/>
    </source>
</evidence>
<accession>A0A0G4P788</accession>
<keyword evidence="2" id="KW-1185">Reference proteome</keyword>
<organism evidence="1 2">
    <name type="scientific">Penicillium camemberti (strain FM 013)</name>
    <dbReference type="NCBI Taxonomy" id="1429867"/>
    <lineage>
        <taxon>Eukaryota</taxon>
        <taxon>Fungi</taxon>
        <taxon>Dikarya</taxon>
        <taxon>Ascomycota</taxon>
        <taxon>Pezizomycotina</taxon>
        <taxon>Eurotiomycetes</taxon>
        <taxon>Eurotiomycetidae</taxon>
        <taxon>Eurotiales</taxon>
        <taxon>Aspergillaceae</taxon>
        <taxon>Penicillium</taxon>
    </lineage>
</organism>
<proteinExistence type="predicted"/>
<evidence type="ECO:0000313" key="2">
    <source>
        <dbReference type="Proteomes" id="UP000053732"/>
    </source>
</evidence>
<dbReference type="EMBL" id="HG793140">
    <property type="protein sequence ID" value="CRL22208.1"/>
    <property type="molecule type" value="Genomic_DNA"/>
</dbReference>
<dbReference type="AlphaFoldDB" id="A0A0G4P788"/>
<gene>
    <name evidence="1" type="ORF">PCAMFM013_S007g000189</name>
</gene>
<name>A0A0G4P788_PENC3</name>
<protein>
    <submittedName>
        <fullName evidence="1">Str. FM013</fullName>
    </submittedName>
</protein>
<dbReference type="Proteomes" id="UP000053732">
    <property type="component" value="Unassembled WGS sequence"/>
</dbReference>